<dbReference type="KEGG" id="lak:106164842"/>
<feature type="non-terminal residue" evidence="4">
    <location>
        <position position="263"/>
    </location>
</feature>
<feature type="region of interest" description="Disordered" evidence="1">
    <location>
        <begin position="170"/>
        <end position="263"/>
    </location>
</feature>
<evidence type="ECO:0000313" key="3">
    <source>
        <dbReference type="Proteomes" id="UP000085678"/>
    </source>
</evidence>
<reference evidence="4" key="1">
    <citation type="submission" date="2025-08" db="UniProtKB">
        <authorList>
            <consortium name="RefSeq"/>
        </authorList>
    </citation>
    <scope>IDENTIFICATION</scope>
    <source>
        <tissue evidence="4">Gonads</tissue>
    </source>
</reference>
<dbReference type="InParanoid" id="A0A1S3IJA9"/>
<dbReference type="AlphaFoldDB" id="A0A1S3IJA9"/>
<dbReference type="RefSeq" id="XP_013398330.1">
    <property type="nucleotide sequence ID" value="XM_013542876.1"/>
</dbReference>
<protein>
    <submittedName>
        <fullName evidence="4">Uncharacterized protein LOC106164842</fullName>
    </submittedName>
</protein>
<evidence type="ECO:0000256" key="1">
    <source>
        <dbReference type="SAM" id="MobiDB-lite"/>
    </source>
</evidence>
<feature type="signal peptide" evidence="2">
    <location>
        <begin position="1"/>
        <end position="18"/>
    </location>
</feature>
<feature type="compositionally biased region" description="Polar residues" evidence="1">
    <location>
        <begin position="179"/>
        <end position="263"/>
    </location>
</feature>
<evidence type="ECO:0000256" key="2">
    <source>
        <dbReference type="SAM" id="SignalP"/>
    </source>
</evidence>
<accession>A0A1S3IJA9</accession>
<dbReference type="Proteomes" id="UP000085678">
    <property type="component" value="Unplaced"/>
</dbReference>
<name>A0A1S3IJA9_LINAN</name>
<keyword evidence="3" id="KW-1185">Reference proteome</keyword>
<sequence>MTRFLCCVLSLFFWISSAEDTGLQETKSACLSQIFSAQSSKCTGVVDPESTTRPLAKAACLQLINSATSDLCANVKSPSCLSEAAVFYLLNNEDKSIWPDVCLVIKNTPVKIPNQLMMGQFDVLAQDGMVCSTYCPKVDMKETCIMLYLIAQSQKEGVVCPPVANNVIGENQGEGGAPTQPQGGSVPTQTGSLPGQTQTGSIPGQTQAASFPGQTQTGSLPGQTQAASLPGQTQTGSLPGQKQMGSLSGQTQTGSLPRQTRTG</sequence>
<proteinExistence type="predicted"/>
<evidence type="ECO:0000313" key="4">
    <source>
        <dbReference type="RefSeq" id="XP_013398330.1"/>
    </source>
</evidence>
<dbReference type="GeneID" id="106164842"/>
<organism evidence="3 4">
    <name type="scientific">Lingula anatina</name>
    <name type="common">Brachiopod</name>
    <name type="synonym">Lingula unguis</name>
    <dbReference type="NCBI Taxonomy" id="7574"/>
    <lineage>
        <taxon>Eukaryota</taxon>
        <taxon>Metazoa</taxon>
        <taxon>Spiralia</taxon>
        <taxon>Lophotrochozoa</taxon>
        <taxon>Brachiopoda</taxon>
        <taxon>Linguliformea</taxon>
        <taxon>Lingulata</taxon>
        <taxon>Lingulida</taxon>
        <taxon>Linguloidea</taxon>
        <taxon>Lingulidae</taxon>
        <taxon>Lingula</taxon>
    </lineage>
</organism>
<keyword evidence="2" id="KW-0732">Signal</keyword>
<feature type="chain" id="PRO_5010219074" evidence="2">
    <location>
        <begin position="19"/>
        <end position="263"/>
    </location>
</feature>
<gene>
    <name evidence="4" type="primary">LOC106164842</name>
</gene>